<evidence type="ECO:0000313" key="3">
    <source>
        <dbReference type="EMBL" id="SIS35047.1"/>
    </source>
</evidence>
<dbReference type="AlphaFoldDB" id="A0A1N7IDA0"/>
<evidence type="ECO:0000313" key="4">
    <source>
        <dbReference type="Proteomes" id="UP000186106"/>
    </source>
</evidence>
<proteinExistence type="predicted"/>
<reference evidence="2 5" key="2">
    <citation type="submission" date="2018-11" db="EMBL/GenBank/DDBJ databases">
        <title>Proposal to divide the Flavobacteriaceae and reorganize its genera based on Amino Acid Identity values calculated from whole genome sequences.</title>
        <authorList>
            <person name="Nicholson A.C."/>
            <person name="Gulvik C.A."/>
            <person name="Whitney A.M."/>
            <person name="Humrighouse B.W."/>
            <person name="Bell M."/>
            <person name="Holmes B."/>
            <person name="Steigerwalt A.G."/>
            <person name="Villarma A."/>
            <person name="Sheth M."/>
            <person name="Batra D."/>
            <person name="Pryor J."/>
            <person name="Bernardet J.-F."/>
            <person name="Hugo C."/>
            <person name="Kampfer P."/>
            <person name="Newman J."/>
            <person name="McQuiston J.R."/>
        </authorList>
    </citation>
    <scope>NUCLEOTIDE SEQUENCE [LARGE SCALE GENOMIC DNA]</scope>
    <source>
        <strain evidence="2 5">DSM 16927</strain>
    </source>
</reference>
<accession>A0A1N7IDA0</accession>
<evidence type="ECO:0000313" key="5">
    <source>
        <dbReference type="Proteomes" id="UP000279541"/>
    </source>
</evidence>
<feature type="transmembrane region" description="Helical" evidence="1">
    <location>
        <begin position="74"/>
        <end position="95"/>
    </location>
</feature>
<gene>
    <name evidence="2" type="ORF">EG359_21520</name>
    <name evidence="3" type="ORF">SAMN05421768_104211</name>
</gene>
<evidence type="ECO:0000256" key="1">
    <source>
        <dbReference type="SAM" id="Phobius"/>
    </source>
</evidence>
<sequence length="133" mass="15063">MSWNFFEALGMAADAFSAVATQPVKDSEARARKRGKQKDKYFTEKVSARFILASVILFVVAFKDPVPAENYVQTLIVTSLIGFAISGVFFFILNLMELYYFKNVFKLLLFSCSVIVFFIALVMCVYFQSGVFI</sequence>
<reference evidence="3 4" key="1">
    <citation type="submission" date="2017-01" db="EMBL/GenBank/DDBJ databases">
        <authorList>
            <person name="Mah S.A."/>
            <person name="Swanson W.J."/>
            <person name="Moy G.W."/>
            <person name="Vacquier V.D."/>
        </authorList>
    </citation>
    <scope>NUCLEOTIDE SEQUENCE [LARGE SCALE GENOMIC DNA]</scope>
    <source>
        <strain evidence="3 4">DSM 16927</strain>
    </source>
</reference>
<organism evidence="3 4">
    <name type="scientific">Chryseobacterium joostei</name>
    <dbReference type="NCBI Taxonomy" id="112234"/>
    <lineage>
        <taxon>Bacteria</taxon>
        <taxon>Pseudomonadati</taxon>
        <taxon>Bacteroidota</taxon>
        <taxon>Flavobacteriia</taxon>
        <taxon>Flavobacteriales</taxon>
        <taxon>Weeksellaceae</taxon>
        <taxon>Chryseobacterium group</taxon>
        <taxon>Chryseobacterium</taxon>
    </lineage>
</organism>
<dbReference type="EMBL" id="FTNZ01000004">
    <property type="protein sequence ID" value="SIS35047.1"/>
    <property type="molecule type" value="Genomic_DNA"/>
</dbReference>
<keyword evidence="5" id="KW-1185">Reference proteome</keyword>
<keyword evidence="1" id="KW-0812">Transmembrane</keyword>
<protein>
    <submittedName>
        <fullName evidence="2">Branched-chain amino acid ABC transporter substrate-binding protein</fullName>
    </submittedName>
</protein>
<evidence type="ECO:0000313" key="2">
    <source>
        <dbReference type="EMBL" id="AZB02008.1"/>
    </source>
</evidence>
<dbReference type="OrthoDB" id="1274473at2"/>
<dbReference type="STRING" id="112234.SAMN05421768_104211"/>
<dbReference type="KEGG" id="cjt:EG359_21520"/>
<dbReference type="Proteomes" id="UP000279541">
    <property type="component" value="Chromosome"/>
</dbReference>
<dbReference type="RefSeq" id="WP_076353812.1">
    <property type="nucleotide sequence ID" value="NZ_CP033926.1"/>
</dbReference>
<keyword evidence="1" id="KW-1133">Transmembrane helix</keyword>
<feature type="transmembrane region" description="Helical" evidence="1">
    <location>
        <begin position="46"/>
        <end position="62"/>
    </location>
</feature>
<name>A0A1N7IDA0_9FLAO</name>
<keyword evidence="1" id="KW-0472">Membrane</keyword>
<feature type="transmembrane region" description="Helical" evidence="1">
    <location>
        <begin position="107"/>
        <end position="128"/>
    </location>
</feature>
<dbReference type="Proteomes" id="UP000186106">
    <property type="component" value="Unassembled WGS sequence"/>
</dbReference>
<dbReference type="EMBL" id="CP033926">
    <property type="protein sequence ID" value="AZB02008.1"/>
    <property type="molecule type" value="Genomic_DNA"/>
</dbReference>